<sequence length="73" mass="7599">MNRAAAWPIWAVQTTSDDSGPSLRPCCCCCSGRGLAAVVEQACCGGAAQQDAKHGRRACSGVQERDGKEKTSV</sequence>
<dbReference type="AlphaFoldDB" id="A0A2T8KN63"/>
<accession>A0A2T8KN63</accession>
<evidence type="ECO:0000313" key="1">
    <source>
        <dbReference type="EMBL" id="PVH63616.1"/>
    </source>
</evidence>
<dbReference type="Gramene" id="PVH63616">
    <property type="protein sequence ID" value="PVH63616"/>
    <property type="gene ID" value="PAHAL_2G069600"/>
</dbReference>
<reference evidence="1" key="1">
    <citation type="submission" date="2018-04" db="EMBL/GenBank/DDBJ databases">
        <title>WGS assembly of Panicum hallii.</title>
        <authorList>
            <person name="Lovell J."/>
            <person name="Jenkins J."/>
            <person name="Lowry D."/>
            <person name="Mamidi S."/>
            <person name="Sreedasyam A."/>
            <person name="Weng X."/>
            <person name="Barry K."/>
            <person name="Bonette J."/>
            <person name="Campitelli B."/>
            <person name="Daum C."/>
            <person name="Gordon S."/>
            <person name="Gould B."/>
            <person name="Lipzen A."/>
            <person name="Macqueen A."/>
            <person name="Palacio-Mejia J."/>
            <person name="Plott C."/>
            <person name="Shakirov E."/>
            <person name="Shu S."/>
            <person name="Yoshinaga Y."/>
            <person name="Zane M."/>
            <person name="Rokhsar D."/>
            <person name="Grimwood J."/>
            <person name="Schmutz J."/>
            <person name="Juenger T."/>
        </authorList>
    </citation>
    <scope>NUCLEOTIDE SEQUENCE [LARGE SCALE GENOMIC DNA]</scope>
    <source>
        <strain evidence="1">FIL2</strain>
    </source>
</reference>
<organism evidence="1">
    <name type="scientific">Panicum hallii</name>
    <dbReference type="NCBI Taxonomy" id="206008"/>
    <lineage>
        <taxon>Eukaryota</taxon>
        <taxon>Viridiplantae</taxon>
        <taxon>Streptophyta</taxon>
        <taxon>Embryophyta</taxon>
        <taxon>Tracheophyta</taxon>
        <taxon>Spermatophyta</taxon>
        <taxon>Magnoliopsida</taxon>
        <taxon>Liliopsida</taxon>
        <taxon>Poales</taxon>
        <taxon>Poaceae</taxon>
        <taxon>PACMAD clade</taxon>
        <taxon>Panicoideae</taxon>
        <taxon>Panicodae</taxon>
        <taxon>Paniceae</taxon>
        <taxon>Panicinae</taxon>
        <taxon>Panicum</taxon>
        <taxon>Panicum sect. Panicum</taxon>
    </lineage>
</organism>
<name>A0A2T8KN63_9POAL</name>
<gene>
    <name evidence="1" type="ORF">PAHAL_2G069600</name>
</gene>
<dbReference type="EMBL" id="CM008047">
    <property type="protein sequence ID" value="PVH63616.1"/>
    <property type="molecule type" value="Genomic_DNA"/>
</dbReference>
<protein>
    <submittedName>
        <fullName evidence="1">Uncharacterized protein</fullName>
    </submittedName>
</protein>
<proteinExistence type="predicted"/>
<dbReference type="Proteomes" id="UP000243499">
    <property type="component" value="Chromosome 2"/>
</dbReference>